<comment type="caution">
    <text evidence="2">The sequence shown here is derived from an EMBL/GenBank/DDBJ whole genome shotgun (WGS) entry which is preliminary data.</text>
</comment>
<organism evidence="2 3">
    <name type="scientific">Pseudooceanicola nanhaiensis</name>
    <dbReference type="NCBI Taxonomy" id="375761"/>
    <lineage>
        <taxon>Bacteria</taxon>
        <taxon>Pseudomonadati</taxon>
        <taxon>Pseudomonadota</taxon>
        <taxon>Alphaproteobacteria</taxon>
        <taxon>Rhodobacterales</taxon>
        <taxon>Paracoccaceae</taxon>
        <taxon>Pseudooceanicola</taxon>
    </lineage>
</organism>
<dbReference type="Proteomes" id="UP000649829">
    <property type="component" value="Unassembled WGS sequence"/>
</dbReference>
<protein>
    <submittedName>
        <fullName evidence="2">CoA transferase</fullName>
    </submittedName>
</protein>
<accession>A0A917TB28</accession>
<dbReference type="Gene3D" id="3.30.1540.10">
    <property type="entry name" value="formyl-coa transferase, domain 3"/>
    <property type="match status" value="1"/>
</dbReference>
<name>A0A917TB28_9RHOB</name>
<reference evidence="2" key="2">
    <citation type="submission" date="2020-09" db="EMBL/GenBank/DDBJ databases">
        <authorList>
            <person name="Sun Q."/>
            <person name="Zhou Y."/>
        </authorList>
    </citation>
    <scope>NUCLEOTIDE SEQUENCE</scope>
    <source>
        <strain evidence="2">CGMCC 1.6293</strain>
    </source>
</reference>
<proteinExistence type="predicted"/>
<evidence type="ECO:0000256" key="1">
    <source>
        <dbReference type="ARBA" id="ARBA00022679"/>
    </source>
</evidence>
<dbReference type="RefSeq" id="WP_028288693.1">
    <property type="nucleotide sequence ID" value="NZ_BMLF01000008.1"/>
</dbReference>
<dbReference type="GO" id="GO:0008410">
    <property type="term" value="F:CoA-transferase activity"/>
    <property type="evidence" value="ECO:0007669"/>
    <property type="project" value="TreeGrafter"/>
</dbReference>
<dbReference type="PANTHER" id="PTHR48207">
    <property type="entry name" value="SUCCINATE--HYDROXYMETHYLGLUTARATE COA-TRANSFERASE"/>
    <property type="match status" value="1"/>
</dbReference>
<dbReference type="InterPro" id="IPR050483">
    <property type="entry name" value="CoA-transferase_III_domain"/>
</dbReference>
<keyword evidence="3" id="KW-1185">Reference proteome</keyword>
<dbReference type="Gene3D" id="3.40.50.10540">
    <property type="entry name" value="Crotonobetainyl-coa:carnitine coa-transferase, domain 1"/>
    <property type="match status" value="1"/>
</dbReference>
<dbReference type="Pfam" id="PF02515">
    <property type="entry name" value="CoA_transf_3"/>
    <property type="match status" value="1"/>
</dbReference>
<evidence type="ECO:0000313" key="3">
    <source>
        <dbReference type="Proteomes" id="UP000649829"/>
    </source>
</evidence>
<reference evidence="2" key="1">
    <citation type="journal article" date="2014" name="Int. J. Syst. Evol. Microbiol.">
        <title>Complete genome sequence of Corynebacterium casei LMG S-19264T (=DSM 44701T), isolated from a smear-ripened cheese.</title>
        <authorList>
            <consortium name="US DOE Joint Genome Institute (JGI-PGF)"/>
            <person name="Walter F."/>
            <person name="Albersmeier A."/>
            <person name="Kalinowski J."/>
            <person name="Ruckert C."/>
        </authorList>
    </citation>
    <scope>NUCLEOTIDE SEQUENCE</scope>
    <source>
        <strain evidence="2">CGMCC 1.6293</strain>
    </source>
</reference>
<gene>
    <name evidence="2" type="ORF">GCM10011534_43150</name>
</gene>
<keyword evidence="1 2" id="KW-0808">Transferase</keyword>
<dbReference type="PANTHER" id="PTHR48207:SF4">
    <property type="entry name" value="BLL6097 PROTEIN"/>
    <property type="match status" value="1"/>
</dbReference>
<dbReference type="SUPFAM" id="SSF89796">
    <property type="entry name" value="CoA-transferase family III (CaiB/BaiF)"/>
    <property type="match status" value="1"/>
</dbReference>
<dbReference type="InterPro" id="IPR044855">
    <property type="entry name" value="CoA-Trfase_III_dom3_sf"/>
</dbReference>
<sequence>MTSNAAPNGPLKGLKIVDLTSVVFGPYSTQILSDLGADVIKVESPAGDIMRFVGKHGETGMGPVHLNVNRGKKVITLDLKKPDALAVLHDLIRDADVFVHTMRPAAAARLKIGYDDLREINPSLIYAGAYGFAADGPYAAKPAYDDIIQGLSGFAALNAHLVGEPRFVPNVINDKICSLVLTYSILAAAYHRQATGEGQAIEVPMFESSVQFLLVEHLGDRTFGKDEPPGYARVLSQLRKPHKTQDGYLCVLPYNDRNWADFFRIVGRPDLIEDARFSSHAARSANYEVLYSMLADFMAERPSAFWLETLAEYNIPVAKVQDLEDLFEDEHLNAVNFFTEVDHPDSGKILATRQSVSFSATPPRIGGPAGRMGAHTVEVLKGLGYDDDRIGKLLAEGSVRKAD</sequence>
<dbReference type="InterPro" id="IPR003673">
    <property type="entry name" value="CoA-Trfase_fam_III"/>
</dbReference>
<dbReference type="InterPro" id="IPR023606">
    <property type="entry name" value="CoA-Trfase_III_dom_1_sf"/>
</dbReference>
<dbReference type="AlphaFoldDB" id="A0A917TB28"/>
<dbReference type="EMBL" id="BMLF01000008">
    <property type="protein sequence ID" value="GGM16615.1"/>
    <property type="molecule type" value="Genomic_DNA"/>
</dbReference>
<evidence type="ECO:0000313" key="2">
    <source>
        <dbReference type="EMBL" id="GGM16615.1"/>
    </source>
</evidence>